<evidence type="ECO:0000313" key="1">
    <source>
        <dbReference type="EMBL" id="MCJ8501965.1"/>
    </source>
</evidence>
<accession>A0AA41R6B8</accession>
<dbReference type="SUPFAM" id="SSF52540">
    <property type="entry name" value="P-loop containing nucleoside triphosphate hydrolases"/>
    <property type="match status" value="1"/>
</dbReference>
<gene>
    <name evidence="1" type="ORF">MRX98_15385</name>
</gene>
<dbReference type="Gene3D" id="3.40.50.300">
    <property type="entry name" value="P-loop containing nucleotide triphosphate hydrolases"/>
    <property type="match status" value="1"/>
</dbReference>
<evidence type="ECO:0000313" key="2">
    <source>
        <dbReference type="Proteomes" id="UP001165427"/>
    </source>
</evidence>
<dbReference type="Proteomes" id="UP001165427">
    <property type="component" value="Unassembled WGS sequence"/>
</dbReference>
<name>A0AA41R6B8_9BACT</name>
<dbReference type="InterPro" id="IPR052732">
    <property type="entry name" value="Cell-binding_unc_protein"/>
</dbReference>
<dbReference type="PANTHER" id="PTHR43883:SF1">
    <property type="entry name" value="GLUCONOKINASE"/>
    <property type="match status" value="1"/>
</dbReference>
<proteinExistence type="predicted"/>
<dbReference type="Pfam" id="PF13671">
    <property type="entry name" value="AAA_33"/>
    <property type="match status" value="1"/>
</dbReference>
<dbReference type="Gene3D" id="3.90.1200.10">
    <property type="match status" value="1"/>
</dbReference>
<dbReference type="AlphaFoldDB" id="A0AA41R6B8"/>
<dbReference type="InterPro" id="IPR011009">
    <property type="entry name" value="Kinase-like_dom_sf"/>
</dbReference>
<sequence length="534" mass="60622">MAQHHLDGLRAALQQPAFYSHAVDSVEIRETHISIVAMAGAFVYKIKKPLDLGFLDFTTLEKRRYYCEQEVALNRRLSRDVYLNVCGISNDDGYRLEGDGPAVEYAVKMRRLPDAAAMDRLLAAGRVTPGQVIALARQLARFYDQAYQDEAVAAVGARETVRTNCEENFTQIEPHAGALVDRRTLDIVRTATRAFLHRRRSLFDRRMEAGFIRDGHGDLRCDHVYFDRDAIQIIDCIEFNDRFRYGDVANDLAFLAMDLDARGFCPMADAFLASYAAATEDSDIYTLIDFYKCYRAMVRLKVNCLRWDQVTADQRPALERQIQCYQRLAYSYALRFTRPVLWVVCGMPATGKSTIATALGRRLDAPVIRTDAVRKELFRSKALASDGASFEAGIYSAHATRLTYGQMLLQAQGYLERRRSVILDATFDQRDRRAEAVRLARDTDAGWIFVECVCAEATVQARLAAREKKPGISDARLHHFEQFKARFEALDEMPPARRLRVDTEQPIANNLRDILAAAEHNGHICACRDDEQQC</sequence>
<organism evidence="1 2">
    <name type="scientific">Desulfatitalea alkaliphila</name>
    <dbReference type="NCBI Taxonomy" id="2929485"/>
    <lineage>
        <taxon>Bacteria</taxon>
        <taxon>Pseudomonadati</taxon>
        <taxon>Thermodesulfobacteriota</taxon>
        <taxon>Desulfobacteria</taxon>
        <taxon>Desulfobacterales</taxon>
        <taxon>Desulfosarcinaceae</taxon>
        <taxon>Desulfatitalea</taxon>
    </lineage>
</organism>
<dbReference type="PANTHER" id="PTHR43883">
    <property type="entry name" value="SLR0207 PROTEIN"/>
    <property type="match status" value="1"/>
</dbReference>
<comment type="caution">
    <text evidence="1">The sequence shown here is derived from an EMBL/GenBank/DDBJ whole genome shotgun (WGS) entry which is preliminary data.</text>
</comment>
<dbReference type="RefSeq" id="WP_246911546.1">
    <property type="nucleotide sequence ID" value="NZ_JALJRB010000019.1"/>
</dbReference>
<reference evidence="1" key="1">
    <citation type="submission" date="2022-04" db="EMBL/GenBank/DDBJ databases">
        <title>Desulfatitalea alkaliphila sp. nov., a novel anaerobic sulfate-reducing bacterium isolated from terrestrial mud volcano, Taman Peninsula, Russia.</title>
        <authorList>
            <person name="Khomyakova M.A."/>
            <person name="Merkel A.Y."/>
            <person name="Slobodkin A.I."/>
        </authorList>
    </citation>
    <scope>NUCLEOTIDE SEQUENCE</scope>
    <source>
        <strain evidence="1">M08but</strain>
    </source>
</reference>
<keyword evidence="2" id="KW-1185">Reference proteome</keyword>
<dbReference type="SUPFAM" id="SSF56112">
    <property type="entry name" value="Protein kinase-like (PK-like)"/>
    <property type="match status" value="1"/>
</dbReference>
<protein>
    <submittedName>
        <fullName evidence="1">AAA family ATPase</fullName>
    </submittedName>
</protein>
<dbReference type="EMBL" id="JALJRB010000019">
    <property type="protein sequence ID" value="MCJ8501965.1"/>
    <property type="molecule type" value="Genomic_DNA"/>
</dbReference>
<dbReference type="InterPro" id="IPR027417">
    <property type="entry name" value="P-loop_NTPase"/>
</dbReference>